<keyword evidence="10" id="KW-1185">Reference proteome</keyword>
<dbReference type="EMBL" id="CP015839">
    <property type="protein sequence ID" value="ANG64230.1"/>
    <property type="molecule type" value="Genomic_DNA"/>
</dbReference>
<dbReference type="Proteomes" id="UP000078070">
    <property type="component" value="Chromosome"/>
</dbReference>
<feature type="transmembrane region" description="Helical" evidence="7">
    <location>
        <begin position="147"/>
        <end position="165"/>
    </location>
</feature>
<dbReference type="STRING" id="1821621.A8C75_18285"/>
<comment type="subcellular location">
    <subcellularLocation>
        <location evidence="1">Cell membrane</location>
        <topology evidence="1">Multi-pass membrane protein</topology>
    </subcellularLocation>
</comment>
<evidence type="ECO:0000256" key="6">
    <source>
        <dbReference type="ARBA" id="ARBA00023136"/>
    </source>
</evidence>
<dbReference type="GO" id="GO:0005886">
    <property type="term" value="C:plasma membrane"/>
    <property type="evidence" value="ECO:0007669"/>
    <property type="project" value="UniProtKB-SubCell"/>
</dbReference>
<reference evidence="9 10" key="2">
    <citation type="journal article" date="2018" name="Int. J. Syst. Evol. Microbiol.">
        <title>Marinobacterium aestuarii sp. nov., a benzene-degrading marine bacterium isolated from estuary sediment.</title>
        <authorList>
            <person name="Bae S.S."/>
            <person name="Jung J."/>
            <person name="Chung D."/>
            <person name="Baek K."/>
        </authorList>
    </citation>
    <scope>NUCLEOTIDE SEQUENCE [LARGE SCALE GENOMIC DNA]</scope>
    <source>
        <strain evidence="9 10">ST58-10</strain>
    </source>
</reference>
<organism evidence="9 10">
    <name type="scientific">Marinobacterium aestuarii</name>
    <dbReference type="NCBI Taxonomy" id="1821621"/>
    <lineage>
        <taxon>Bacteria</taxon>
        <taxon>Pseudomonadati</taxon>
        <taxon>Pseudomonadota</taxon>
        <taxon>Gammaproteobacteria</taxon>
        <taxon>Oceanospirillales</taxon>
        <taxon>Oceanospirillaceae</taxon>
        <taxon>Marinobacterium</taxon>
    </lineage>
</organism>
<feature type="transmembrane region" description="Helical" evidence="7">
    <location>
        <begin position="203"/>
        <end position="223"/>
    </location>
</feature>
<evidence type="ECO:0000256" key="1">
    <source>
        <dbReference type="ARBA" id="ARBA00004651"/>
    </source>
</evidence>
<feature type="transmembrane region" description="Helical" evidence="7">
    <location>
        <begin position="243"/>
        <end position="261"/>
    </location>
</feature>
<evidence type="ECO:0000313" key="9">
    <source>
        <dbReference type="EMBL" id="ANG64230.1"/>
    </source>
</evidence>
<feature type="transmembrane region" description="Helical" evidence="7">
    <location>
        <begin position="268"/>
        <end position="286"/>
    </location>
</feature>
<dbReference type="KEGG" id="mars:A8C75_18285"/>
<feature type="transmembrane region" description="Helical" evidence="7">
    <location>
        <begin position="9"/>
        <end position="26"/>
    </location>
</feature>
<evidence type="ECO:0000256" key="5">
    <source>
        <dbReference type="ARBA" id="ARBA00022989"/>
    </source>
</evidence>
<feature type="transmembrane region" description="Helical" evidence="7">
    <location>
        <begin position="306"/>
        <end position="330"/>
    </location>
</feature>
<accession>A0A1A9F2L5</accession>
<keyword evidence="4 7" id="KW-0812">Transmembrane</keyword>
<keyword evidence="3" id="KW-1003">Cell membrane</keyword>
<dbReference type="InterPro" id="IPR002656">
    <property type="entry name" value="Acyl_transf_3_dom"/>
</dbReference>
<evidence type="ECO:0000256" key="7">
    <source>
        <dbReference type="SAM" id="Phobius"/>
    </source>
</evidence>
<feature type="transmembrane region" description="Helical" evidence="7">
    <location>
        <begin position="32"/>
        <end position="55"/>
    </location>
</feature>
<dbReference type="Pfam" id="PF01757">
    <property type="entry name" value="Acyl_transf_3"/>
    <property type="match status" value="1"/>
</dbReference>
<dbReference type="PANTHER" id="PTHR40074:SF2">
    <property type="entry name" value="O-ACETYLTRANSFERASE WECH"/>
    <property type="match status" value="1"/>
</dbReference>
<gene>
    <name evidence="9" type="ORF">A8C75_18285</name>
</gene>
<evidence type="ECO:0000313" key="10">
    <source>
        <dbReference type="Proteomes" id="UP000078070"/>
    </source>
</evidence>
<evidence type="ECO:0000259" key="8">
    <source>
        <dbReference type="Pfam" id="PF01757"/>
    </source>
</evidence>
<keyword evidence="6 7" id="KW-0472">Membrane</keyword>
<sequence length="344" mass="39462">MKQRYLEFDYLRGIAILTIMLGHAVVNVDRTLPLALLNLIAGGTAVFVFISGFFFHNVFYRRFEYVSFMRKKVQNVFYPFLVISLVALLPMMLAWLAKPGMTVAKFVENIYWQVNDGYILYPHWYIPFVMTLFALSPLYLFFIRASLAARLLLLLEFALMAMLVHRPLGNANVLQSLVYFTPYYLAGILYSMHFAVLNRHHRLIFAVSLLGVSLFVVLQTLVFPHLANYHKAALTFNGIDLMFWQKLFLCIVLLEFASWLTTRPEKPWLLQVSAASFALYFIHPIVLTQVHSLLVPGLKAWHPGALVNLAASLLSLVLATAGSYAVAWLVRRIWPRHSRMLTGW</sequence>
<feature type="transmembrane region" description="Helical" evidence="7">
    <location>
        <begin position="124"/>
        <end position="142"/>
    </location>
</feature>
<feature type="transmembrane region" description="Helical" evidence="7">
    <location>
        <begin position="76"/>
        <end position="97"/>
    </location>
</feature>
<dbReference type="GO" id="GO:0016413">
    <property type="term" value="F:O-acetyltransferase activity"/>
    <property type="evidence" value="ECO:0007669"/>
    <property type="project" value="TreeGrafter"/>
</dbReference>
<evidence type="ECO:0000256" key="4">
    <source>
        <dbReference type="ARBA" id="ARBA00022692"/>
    </source>
</evidence>
<feature type="transmembrane region" description="Helical" evidence="7">
    <location>
        <begin position="177"/>
        <end position="196"/>
    </location>
</feature>
<proteinExistence type="inferred from homology"/>
<dbReference type="GO" id="GO:0009246">
    <property type="term" value="P:enterobacterial common antigen biosynthetic process"/>
    <property type="evidence" value="ECO:0007669"/>
    <property type="project" value="TreeGrafter"/>
</dbReference>
<dbReference type="PANTHER" id="PTHR40074">
    <property type="entry name" value="O-ACETYLTRANSFERASE WECH"/>
    <property type="match status" value="1"/>
</dbReference>
<feature type="domain" description="Acyltransferase 3" evidence="8">
    <location>
        <begin position="7"/>
        <end position="328"/>
    </location>
</feature>
<dbReference type="OrthoDB" id="7579632at2"/>
<dbReference type="RefSeq" id="WP_067385655.1">
    <property type="nucleotide sequence ID" value="NZ_CP015839.1"/>
</dbReference>
<dbReference type="AlphaFoldDB" id="A0A1A9F2L5"/>
<name>A0A1A9F2L5_9GAMM</name>
<keyword evidence="5 7" id="KW-1133">Transmembrane helix</keyword>
<comment type="similarity">
    <text evidence="2">Belongs to the acyltransferase 3 family.</text>
</comment>
<evidence type="ECO:0000256" key="3">
    <source>
        <dbReference type="ARBA" id="ARBA00022475"/>
    </source>
</evidence>
<evidence type="ECO:0000256" key="2">
    <source>
        <dbReference type="ARBA" id="ARBA00007400"/>
    </source>
</evidence>
<reference evidence="10" key="1">
    <citation type="submission" date="2016-05" db="EMBL/GenBank/DDBJ databases">
        <authorList>
            <person name="Baek K."/>
            <person name="Yang S.-J."/>
        </authorList>
    </citation>
    <scope>NUCLEOTIDE SEQUENCE [LARGE SCALE GENOMIC DNA]</scope>
    <source>
        <strain evidence="10">ST58-10</strain>
    </source>
</reference>
<protein>
    <recommendedName>
        <fullName evidence="8">Acyltransferase 3 domain-containing protein</fullName>
    </recommendedName>
</protein>